<comment type="caution">
    <text evidence="1">The sequence shown here is derived from an EMBL/GenBank/DDBJ whole genome shotgun (WGS) entry which is preliminary data.</text>
</comment>
<evidence type="ECO:0000313" key="2">
    <source>
        <dbReference type="Proteomes" id="UP000828941"/>
    </source>
</evidence>
<proteinExistence type="predicted"/>
<dbReference type="Proteomes" id="UP000828941">
    <property type="component" value="Chromosome 10"/>
</dbReference>
<sequence length="370" mass="43420">MPDQRFFYHPQERKQEYAVAMHELDNDSIQLYAEQKPSNTKLNMFTESYSDDEILLPLQTNKPLLYCKEKPKFAVVVMQSLKYWLTEHPSVASFRWSPTQTWCSTWFFIFTAISVYIVGAYAVHVILIICHRRHPVPLGPIPAIHNLAMALISVLIFMGMLLSSDAEVRITRWLWRRNRSNPFEWFLCFPLGIRPSGPVFFWSYIFYLSRFFHLFRTFFTILRDRKLSFFRLFNDSILLLMPFLWLEFSQSFQVLGILLVTSVYSVIYGYRFWTEMGLTSKCFSFTLNCQMVLLCCNLVCHIGVLVLHFHRGGCNGIGTWSFNFAVDAAILLYFLKLHGQRKFGSSSPEKHSSRVANSTTQRINIHRKDR</sequence>
<accession>A0ACB9LZM3</accession>
<name>A0ACB9LZM3_BAUVA</name>
<reference evidence="1 2" key="1">
    <citation type="journal article" date="2022" name="DNA Res.">
        <title>Chromosomal-level genome assembly of the orchid tree Bauhinia variegata (Leguminosae; Cercidoideae) supports the allotetraploid origin hypothesis of Bauhinia.</title>
        <authorList>
            <person name="Zhong Y."/>
            <person name="Chen Y."/>
            <person name="Zheng D."/>
            <person name="Pang J."/>
            <person name="Liu Y."/>
            <person name="Luo S."/>
            <person name="Meng S."/>
            <person name="Qian L."/>
            <person name="Wei D."/>
            <person name="Dai S."/>
            <person name="Zhou R."/>
        </authorList>
    </citation>
    <scope>NUCLEOTIDE SEQUENCE [LARGE SCALE GENOMIC DNA]</scope>
    <source>
        <strain evidence="1">BV-YZ2020</strain>
    </source>
</reference>
<organism evidence="1 2">
    <name type="scientific">Bauhinia variegata</name>
    <name type="common">Purple orchid tree</name>
    <name type="synonym">Phanera variegata</name>
    <dbReference type="NCBI Taxonomy" id="167791"/>
    <lineage>
        <taxon>Eukaryota</taxon>
        <taxon>Viridiplantae</taxon>
        <taxon>Streptophyta</taxon>
        <taxon>Embryophyta</taxon>
        <taxon>Tracheophyta</taxon>
        <taxon>Spermatophyta</taxon>
        <taxon>Magnoliopsida</taxon>
        <taxon>eudicotyledons</taxon>
        <taxon>Gunneridae</taxon>
        <taxon>Pentapetalae</taxon>
        <taxon>rosids</taxon>
        <taxon>fabids</taxon>
        <taxon>Fabales</taxon>
        <taxon>Fabaceae</taxon>
        <taxon>Cercidoideae</taxon>
        <taxon>Cercideae</taxon>
        <taxon>Bauhiniinae</taxon>
        <taxon>Bauhinia</taxon>
    </lineage>
</organism>
<dbReference type="EMBL" id="CM039435">
    <property type="protein sequence ID" value="KAI4316781.1"/>
    <property type="molecule type" value="Genomic_DNA"/>
</dbReference>
<protein>
    <submittedName>
        <fullName evidence="1">Uncharacterized protein</fullName>
    </submittedName>
</protein>
<gene>
    <name evidence="1" type="ORF">L6164_024726</name>
</gene>
<evidence type="ECO:0000313" key="1">
    <source>
        <dbReference type="EMBL" id="KAI4316781.1"/>
    </source>
</evidence>
<keyword evidence="2" id="KW-1185">Reference proteome</keyword>